<feature type="compositionally biased region" description="Basic and acidic residues" evidence="1">
    <location>
        <begin position="50"/>
        <end position="65"/>
    </location>
</feature>
<dbReference type="KEGG" id="ehx:EMIHUDRAFT_223401"/>
<evidence type="ECO:0000256" key="1">
    <source>
        <dbReference type="SAM" id="MobiDB-lite"/>
    </source>
</evidence>
<protein>
    <submittedName>
        <fullName evidence="2">Uncharacterized protein</fullName>
    </submittedName>
</protein>
<dbReference type="PaxDb" id="2903-EOD39842"/>
<reference evidence="2" key="2">
    <citation type="submission" date="2024-10" db="UniProtKB">
        <authorList>
            <consortium name="EnsemblProtists"/>
        </authorList>
    </citation>
    <scope>IDENTIFICATION</scope>
</reference>
<feature type="compositionally biased region" description="Basic and acidic residues" evidence="1">
    <location>
        <begin position="263"/>
        <end position="275"/>
    </location>
</feature>
<reference evidence="3" key="1">
    <citation type="journal article" date="2013" name="Nature">
        <title>Pan genome of the phytoplankton Emiliania underpins its global distribution.</title>
        <authorList>
            <person name="Read B.A."/>
            <person name="Kegel J."/>
            <person name="Klute M.J."/>
            <person name="Kuo A."/>
            <person name="Lefebvre S.C."/>
            <person name="Maumus F."/>
            <person name="Mayer C."/>
            <person name="Miller J."/>
            <person name="Monier A."/>
            <person name="Salamov A."/>
            <person name="Young J."/>
            <person name="Aguilar M."/>
            <person name="Claverie J.M."/>
            <person name="Frickenhaus S."/>
            <person name="Gonzalez K."/>
            <person name="Herman E.K."/>
            <person name="Lin Y.C."/>
            <person name="Napier J."/>
            <person name="Ogata H."/>
            <person name="Sarno A.F."/>
            <person name="Shmutz J."/>
            <person name="Schroeder D."/>
            <person name="de Vargas C."/>
            <person name="Verret F."/>
            <person name="von Dassow P."/>
            <person name="Valentin K."/>
            <person name="Van de Peer Y."/>
            <person name="Wheeler G."/>
            <person name="Dacks J.B."/>
            <person name="Delwiche C.F."/>
            <person name="Dyhrman S.T."/>
            <person name="Glockner G."/>
            <person name="John U."/>
            <person name="Richards T."/>
            <person name="Worden A.Z."/>
            <person name="Zhang X."/>
            <person name="Grigoriev I.V."/>
            <person name="Allen A.E."/>
            <person name="Bidle K."/>
            <person name="Borodovsky M."/>
            <person name="Bowler C."/>
            <person name="Brownlee C."/>
            <person name="Cock J.M."/>
            <person name="Elias M."/>
            <person name="Gladyshev V.N."/>
            <person name="Groth M."/>
            <person name="Guda C."/>
            <person name="Hadaegh A."/>
            <person name="Iglesias-Rodriguez M.D."/>
            <person name="Jenkins J."/>
            <person name="Jones B.M."/>
            <person name="Lawson T."/>
            <person name="Leese F."/>
            <person name="Lindquist E."/>
            <person name="Lobanov A."/>
            <person name="Lomsadze A."/>
            <person name="Malik S.B."/>
            <person name="Marsh M.E."/>
            <person name="Mackinder L."/>
            <person name="Mock T."/>
            <person name="Mueller-Roeber B."/>
            <person name="Pagarete A."/>
            <person name="Parker M."/>
            <person name="Probert I."/>
            <person name="Quesneville H."/>
            <person name="Raines C."/>
            <person name="Rensing S.A."/>
            <person name="Riano-Pachon D.M."/>
            <person name="Richier S."/>
            <person name="Rokitta S."/>
            <person name="Shiraiwa Y."/>
            <person name="Soanes D.M."/>
            <person name="van der Giezen M."/>
            <person name="Wahlund T.M."/>
            <person name="Williams B."/>
            <person name="Wilson W."/>
            <person name="Wolfe G."/>
            <person name="Wurch L.L."/>
        </authorList>
    </citation>
    <scope>NUCLEOTIDE SEQUENCE</scope>
</reference>
<feature type="region of interest" description="Disordered" evidence="1">
    <location>
        <begin position="48"/>
        <end position="115"/>
    </location>
</feature>
<feature type="compositionally biased region" description="Low complexity" evidence="1">
    <location>
        <begin position="149"/>
        <end position="162"/>
    </location>
</feature>
<dbReference type="AlphaFoldDB" id="A0A0D3KVQ7"/>
<keyword evidence="3" id="KW-1185">Reference proteome</keyword>
<dbReference type="HOGENOM" id="CLU_589789_0_0_1"/>
<feature type="region of interest" description="Disordered" evidence="1">
    <location>
        <begin position="147"/>
        <end position="168"/>
    </location>
</feature>
<evidence type="ECO:0000313" key="3">
    <source>
        <dbReference type="Proteomes" id="UP000013827"/>
    </source>
</evidence>
<dbReference type="EnsemblProtists" id="EOD39842">
    <property type="protein sequence ID" value="EOD39842"/>
    <property type="gene ID" value="EMIHUDRAFT_223401"/>
</dbReference>
<evidence type="ECO:0000313" key="2">
    <source>
        <dbReference type="EnsemblProtists" id="EOD39842"/>
    </source>
</evidence>
<dbReference type="RefSeq" id="XP_005792271.1">
    <property type="nucleotide sequence ID" value="XM_005792214.1"/>
</dbReference>
<proteinExistence type="predicted"/>
<dbReference type="GeneID" id="17285113"/>
<sequence length="464" mass="50459">MAHRVSGDDDLRERLYERRLRSFMSQRGLQRSEAQRRVVHLELALFQGPGRDRGGSVRGRLEPAPHHQGCRPAGQPAVPAKPGCSDGIESDQACNGPPLVAGEAEGQQEKERPPAWLRDATAAIDNSLPSPAPEVVAALEERLAEAERQASQARSRMAQQRQLLERQRAAHADQVDALATAAEAREVEHRRELRRAEAALEEQQQQERQVVAVLRSQIEAAHEWHARLAEAQTEEAARLAAASETEGEELRVELLREELATIERERSTSEAAAREGKRHHEAAEDEAEARAAAAEAAASREALAVPALRQAAAVATRRLESDNISLSNNAVNQLASMAKEAVNQLALMAKEAGAVATSLGSELASVAKVAIDANREIGANRETYKDLEQILDLEVTFEAEQSGRQALAEEHAFAVHRQLREARSGWALAKMQLVLGATACARKQSALARWARRACGLKAGDAAV</sequence>
<organism evidence="2 3">
    <name type="scientific">Emiliania huxleyi (strain CCMP1516)</name>
    <dbReference type="NCBI Taxonomy" id="280463"/>
    <lineage>
        <taxon>Eukaryota</taxon>
        <taxon>Haptista</taxon>
        <taxon>Haptophyta</taxon>
        <taxon>Prymnesiophyceae</taxon>
        <taxon>Isochrysidales</taxon>
        <taxon>Noelaerhabdaceae</taxon>
        <taxon>Emiliania</taxon>
    </lineage>
</organism>
<feature type="region of interest" description="Disordered" evidence="1">
    <location>
        <begin position="263"/>
        <end position="287"/>
    </location>
</feature>
<name>A0A0D3KVQ7_EMIH1</name>
<dbReference type="Proteomes" id="UP000013827">
    <property type="component" value="Unassembled WGS sequence"/>
</dbReference>
<accession>A0A0D3KVQ7</accession>